<dbReference type="Proteomes" id="UP000000231">
    <property type="component" value="Chromosome"/>
</dbReference>
<dbReference type="PRINTS" id="PR00038">
    <property type="entry name" value="HTHLUXR"/>
</dbReference>
<dbReference type="SUPFAM" id="SSF46894">
    <property type="entry name" value="C-terminal effector domain of the bipartite response regulators"/>
    <property type="match status" value="1"/>
</dbReference>
<dbReference type="Gene3D" id="1.10.10.10">
    <property type="entry name" value="Winged helix-like DNA-binding domain superfamily/Winged helix DNA-binding domain"/>
    <property type="match status" value="1"/>
</dbReference>
<evidence type="ECO:0000313" key="5">
    <source>
        <dbReference type="EMBL" id="ABP33784.1"/>
    </source>
</evidence>
<evidence type="ECO:0000259" key="4">
    <source>
        <dbReference type="PROSITE" id="PS50110"/>
    </source>
</evidence>
<sequence>MHSVSLLIVDDHPVYRDALHQFLTRKFFSSGNEVYSANSIKEGLKIVQGKESKWIILLDLLIPDSETQLCGIKEFKKLEEVVAIAAISGLEKETLEQECIEAGCSIFIPKSSDTSYIYQSLCDLMGLNPDEAELTQLTDRQKEILAHISNGDSNKMIAYSLNISEQTVKVHLGEIFKKIKVFNRTQAVIKAKENGWV</sequence>
<dbReference type="Pfam" id="PF00072">
    <property type="entry name" value="Response_reg"/>
    <property type="match status" value="1"/>
</dbReference>
<dbReference type="PANTHER" id="PTHR45566">
    <property type="entry name" value="HTH-TYPE TRANSCRIPTIONAL REGULATOR YHJB-RELATED"/>
    <property type="match status" value="1"/>
</dbReference>
<dbReference type="InterPro" id="IPR000792">
    <property type="entry name" value="Tscrpt_reg_LuxR_C"/>
</dbReference>
<dbReference type="Pfam" id="PF00196">
    <property type="entry name" value="GerE"/>
    <property type="match status" value="1"/>
</dbReference>
<evidence type="ECO:0000256" key="1">
    <source>
        <dbReference type="ARBA" id="ARBA00023125"/>
    </source>
</evidence>
<dbReference type="CDD" id="cd00156">
    <property type="entry name" value="REC"/>
    <property type="match status" value="1"/>
</dbReference>
<dbReference type="eggNOG" id="COG2197">
    <property type="taxonomic scope" value="Bacteria"/>
</dbReference>
<dbReference type="HOGENOM" id="CLU_000445_90_10_4"/>
<dbReference type="CDD" id="cd06170">
    <property type="entry name" value="LuxR_C_like"/>
    <property type="match status" value="1"/>
</dbReference>
<organism evidence="5 6">
    <name type="scientific">Polynucleobacter asymbioticus (strain DSM 18221 / CIP 109841 / QLW-P1DMWA-1)</name>
    <name type="common">Polynucleobacter necessarius subsp. asymbioticus</name>
    <dbReference type="NCBI Taxonomy" id="312153"/>
    <lineage>
        <taxon>Bacteria</taxon>
        <taxon>Pseudomonadati</taxon>
        <taxon>Pseudomonadota</taxon>
        <taxon>Betaproteobacteria</taxon>
        <taxon>Burkholderiales</taxon>
        <taxon>Burkholderiaceae</taxon>
        <taxon>Polynucleobacter</taxon>
    </lineage>
</organism>
<protein>
    <submittedName>
        <fullName evidence="5">Two component transcriptional regulator, LuxR family</fullName>
    </submittedName>
</protein>
<keyword evidence="6" id="KW-1185">Reference proteome</keyword>
<evidence type="ECO:0000256" key="2">
    <source>
        <dbReference type="PROSITE-ProRule" id="PRU00169"/>
    </source>
</evidence>
<evidence type="ECO:0000259" key="3">
    <source>
        <dbReference type="PROSITE" id="PS50043"/>
    </source>
</evidence>
<evidence type="ECO:0000313" key="6">
    <source>
        <dbReference type="Proteomes" id="UP000000231"/>
    </source>
</evidence>
<dbReference type="GO" id="GO:0003677">
    <property type="term" value="F:DNA binding"/>
    <property type="evidence" value="ECO:0007669"/>
    <property type="project" value="UniProtKB-KW"/>
</dbReference>
<feature type="domain" description="Response regulatory" evidence="4">
    <location>
        <begin position="5"/>
        <end position="125"/>
    </location>
</feature>
<reference evidence="5 6" key="1">
    <citation type="journal article" date="2012" name="Stand. Genomic Sci.">
        <title>Complete genome sequence of Polynucleobacter necessarius subsp. asymbioticus type strain (QLW-P1DMWA-1(T)).</title>
        <authorList>
            <person name="Meincke L."/>
            <person name="Copeland A."/>
            <person name="Lapidus A."/>
            <person name="Lucas S."/>
            <person name="Berry K.W."/>
            <person name="Del Rio T.G."/>
            <person name="Hammon N."/>
            <person name="Dalin E."/>
            <person name="Tice H."/>
            <person name="Pitluck S."/>
            <person name="Richardson P."/>
            <person name="Bruce D."/>
            <person name="Goodwin L."/>
            <person name="Han C."/>
            <person name="Tapia R."/>
            <person name="Detter J.C."/>
            <person name="Schmutz J."/>
            <person name="Brettin T."/>
            <person name="Larimer F."/>
            <person name="Land M."/>
            <person name="Hauser L."/>
            <person name="Kyrpides N.C."/>
            <person name="Ivanova N."/>
            <person name="Goker M."/>
            <person name="Woyke T."/>
            <person name="Wu Q.L."/>
            <person name="Pockl M."/>
            <person name="Hahn M.W."/>
            <person name="Klenk H.P."/>
        </authorList>
    </citation>
    <scope>NUCLEOTIDE SEQUENCE [LARGE SCALE GENOMIC DNA]</scope>
    <source>
        <strain evidence="6">DSM 18221 / CIP 109841 / QLW-P1DMWA-1</strain>
    </source>
</reference>
<dbReference type="InterPro" id="IPR051015">
    <property type="entry name" value="EvgA-like"/>
</dbReference>
<dbReference type="InterPro" id="IPR011006">
    <property type="entry name" value="CheY-like_superfamily"/>
</dbReference>
<dbReference type="SMART" id="SM00448">
    <property type="entry name" value="REC"/>
    <property type="match status" value="1"/>
</dbReference>
<dbReference type="EMBL" id="CP000655">
    <property type="protein sequence ID" value="ABP33784.1"/>
    <property type="molecule type" value="Genomic_DNA"/>
</dbReference>
<feature type="domain" description="HTH luxR-type" evidence="3">
    <location>
        <begin position="130"/>
        <end position="195"/>
    </location>
</feature>
<dbReference type="GO" id="GO:0006355">
    <property type="term" value="P:regulation of DNA-templated transcription"/>
    <property type="evidence" value="ECO:0007669"/>
    <property type="project" value="InterPro"/>
</dbReference>
<accession>A4SWC0</accession>
<dbReference type="Gene3D" id="3.40.50.2300">
    <property type="match status" value="1"/>
</dbReference>
<dbReference type="PROSITE" id="PS50043">
    <property type="entry name" value="HTH_LUXR_2"/>
    <property type="match status" value="1"/>
</dbReference>
<keyword evidence="2" id="KW-0597">Phosphoprotein</keyword>
<dbReference type="InterPro" id="IPR001789">
    <property type="entry name" value="Sig_transdc_resp-reg_receiver"/>
</dbReference>
<dbReference type="GeneID" id="31482483"/>
<dbReference type="InterPro" id="IPR016032">
    <property type="entry name" value="Sig_transdc_resp-reg_C-effctor"/>
</dbReference>
<dbReference type="PROSITE" id="PS50110">
    <property type="entry name" value="RESPONSE_REGULATORY"/>
    <property type="match status" value="1"/>
</dbReference>
<dbReference type="KEGG" id="pnu:Pnuc_0564"/>
<dbReference type="RefSeq" id="WP_011902409.1">
    <property type="nucleotide sequence ID" value="NC_009379.1"/>
</dbReference>
<name>A4SWC0_POLAQ</name>
<dbReference type="GO" id="GO:0000160">
    <property type="term" value="P:phosphorelay signal transduction system"/>
    <property type="evidence" value="ECO:0007669"/>
    <property type="project" value="InterPro"/>
</dbReference>
<dbReference type="InterPro" id="IPR036388">
    <property type="entry name" value="WH-like_DNA-bd_sf"/>
</dbReference>
<dbReference type="PANTHER" id="PTHR45566:SF1">
    <property type="entry name" value="HTH-TYPE TRANSCRIPTIONAL REGULATOR YHJB-RELATED"/>
    <property type="match status" value="1"/>
</dbReference>
<proteinExistence type="predicted"/>
<dbReference type="SMART" id="SM00421">
    <property type="entry name" value="HTH_LUXR"/>
    <property type="match status" value="1"/>
</dbReference>
<gene>
    <name evidence="5" type="ordered locus">Pnuc_0564</name>
</gene>
<feature type="modified residue" description="4-aspartylphosphate" evidence="2">
    <location>
        <position position="59"/>
    </location>
</feature>
<dbReference type="SUPFAM" id="SSF52172">
    <property type="entry name" value="CheY-like"/>
    <property type="match status" value="1"/>
</dbReference>
<dbReference type="AlphaFoldDB" id="A4SWC0"/>
<keyword evidence="1" id="KW-0238">DNA-binding</keyword>